<dbReference type="Proteomes" id="UP000176005">
    <property type="component" value="Unassembled WGS sequence"/>
</dbReference>
<comment type="caution">
    <text evidence="1">The sequence shown here is derived from an EMBL/GenBank/DDBJ whole genome shotgun (WGS) entry which is preliminary data.</text>
</comment>
<dbReference type="EMBL" id="LJGW01000377">
    <property type="protein sequence ID" value="OEV09224.1"/>
    <property type="molecule type" value="Genomic_DNA"/>
</dbReference>
<evidence type="ECO:0000313" key="1">
    <source>
        <dbReference type="EMBL" id="OEV09224.1"/>
    </source>
</evidence>
<reference evidence="1 2" key="1">
    <citation type="journal article" date="2016" name="Front. Microbiol.">
        <title>Comparative Genomics Analysis of Streptomyces Species Reveals Their Adaptation to the Marine Environment and Their Diversity at the Genomic Level.</title>
        <authorList>
            <person name="Tian X."/>
            <person name="Zhang Z."/>
            <person name="Yang T."/>
            <person name="Chen M."/>
            <person name="Li J."/>
            <person name="Chen F."/>
            <person name="Yang J."/>
            <person name="Li W."/>
            <person name="Zhang B."/>
            <person name="Zhang Z."/>
            <person name="Wu J."/>
            <person name="Zhang C."/>
            <person name="Long L."/>
            <person name="Xiao J."/>
        </authorList>
    </citation>
    <scope>NUCLEOTIDE SEQUENCE [LARGE SCALE GENOMIC DNA]</scope>
    <source>
        <strain evidence="1 2">SCSIO 10429</strain>
    </source>
</reference>
<evidence type="ECO:0000313" key="2">
    <source>
        <dbReference type="Proteomes" id="UP000176005"/>
    </source>
</evidence>
<sequence length="86" mass="9449">MFAYDPTERSLGDLVEDALDDLEQLEGDRDPAADAAAVLHSKLLLHGRRHHLDANSAEREVVLRIPPGTALWLAELVAAGWKPKGR</sequence>
<accession>A0A1E7KZ81</accession>
<dbReference type="RefSeq" id="WP_070018692.1">
    <property type="nucleotide sequence ID" value="NZ_LJGW01000377.1"/>
</dbReference>
<organism evidence="1 2">
    <name type="scientific">Streptomyces nanshensis</name>
    <dbReference type="NCBI Taxonomy" id="518642"/>
    <lineage>
        <taxon>Bacteria</taxon>
        <taxon>Bacillati</taxon>
        <taxon>Actinomycetota</taxon>
        <taxon>Actinomycetes</taxon>
        <taxon>Kitasatosporales</taxon>
        <taxon>Streptomycetaceae</taxon>
        <taxon>Streptomyces</taxon>
    </lineage>
</organism>
<name>A0A1E7KZ81_9ACTN</name>
<dbReference type="AlphaFoldDB" id="A0A1E7KZ81"/>
<protein>
    <submittedName>
        <fullName evidence="1">Uncharacterized protein</fullName>
    </submittedName>
</protein>
<proteinExistence type="predicted"/>
<keyword evidence="2" id="KW-1185">Reference proteome</keyword>
<gene>
    <name evidence="1" type="ORF">AN218_22380</name>
</gene>